<dbReference type="PROSITE" id="PS51314">
    <property type="entry name" value="VPS37_C"/>
    <property type="match status" value="1"/>
</dbReference>
<feature type="region of interest" description="Disordered" evidence="7">
    <location>
        <begin position="138"/>
        <end position="179"/>
    </location>
</feature>
<dbReference type="InterPro" id="IPR009851">
    <property type="entry name" value="Mod_r"/>
</dbReference>
<proteinExistence type="inferred from homology"/>
<evidence type="ECO:0000256" key="6">
    <source>
        <dbReference type="PROSITE-ProRule" id="PRU00646"/>
    </source>
</evidence>
<name>A0ABQ6MUB5_9STRA</name>
<dbReference type="InterPro" id="IPR037202">
    <property type="entry name" value="ESCRT_assembly_dom"/>
</dbReference>
<evidence type="ECO:0000259" key="8">
    <source>
        <dbReference type="PROSITE" id="PS51314"/>
    </source>
</evidence>
<evidence type="ECO:0000313" key="10">
    <source>
        <dbReference type="Proteomes" id="UP001165060"/>
    </source>
</evidence>
<feature type="compositionally biased region" description="Pro residues" evidence="7">
    <location>
        <begin position="143"/>
        <end position="162"/>
    </location>
</feature>
<keyword evidence="4" id="KW-0967">Endosome</keyword>
<dbReference type="PANTHER" id="PTHR13678">
    <property type="entry name" value="VACUOLAR PROTEIN SORTING-ASSOCIATED PROTEIN 37"/>
    <property type="match status" value="1"/>
</dbReference>
<feature type="domain" description="VPS37 C-terminal" evidence="8">
    <location>
        <begin position="265"/>
        <end position="345"/>
    </location>
</feature>
<reference evidence="9 10" key="1">
    <citation type="journal article" date="2023" name="Commun. Biol.">
        <title>Genome analysis of Parmales, the sister group of diatoms, reveals the evolutionary specialization of diatoms from phago-mixotrophs to photoautotrophs.</title>
        <authorList>
            <person name="Ban H."/>
            <person name="Sato S."/>
            <person name="Yoshikawa S."/>
            <person name="Yamada K."/>
            <person name="Nakamura Y."/>
            <person name="Ichinomiya M."/>
            <person name="Sato N."/>
            <person name="Blanc-Mathieu R."/>
            <person name="Endo H."/>
            <person name="Kuwata A."/>
            <person name="Ogata H."/>
        </authorList>
    </citation>
    <scope>NUCLEOTIDE SEQUENCE [LARGE SCALE GENOMIC DNA]</scope>
</reference>
<dbReference type="PANTHER" id="PTHR13678:SF2">
    <property type="entry name" value="VACUOLAR PROTEIN SORTING-ASSOCIATED PROTEIN 37A"/>
    <property type="match status" value="1"/>
</dbReference>
<evidence type="ECO:0000256" key="1">
    <source>
        <dbReference type="ARBA" id="ARBA00004177"/>
    </source>
</evidence>
<keyword evidence="5 6" id="KW-0653">Protein transport</keyword>
<keyword evidence="10" id="KW-1185">Reference proteome</keyword>
<dbReference type="InterPro" id="IPR016135">
    <property type="entry name" value="UBQ-conjugating_enzyme/RWD"/>
</dbReference>
<comment type="similarity">
    <text evidence="2">Belongs to the VPS37 family.</text>
</comment>
<accession>A0ABQ6MUB5</accession>
<dbReference type="Proteomes" id="UP001165060">
    <property type="component" value="Unassembled WGS sequence"/>
</dbReference>
<evidence type="ECO:0000256" key="4">
    <source>
        <dbReference type="ARBA" id="ARBA00022753"/>
    </source>
</evidence>
<dbReference type="SUPFAM" id="SSF140111">
    <property type="entry name" value="Endosomal sorting complex assembly domain"/>
    <property type="match status" value="1"/>
</dbReference>
<comment type="caution">
    <text evidence="9">The sequence shown here is derived from an EMBL/GenBank/DDBJ whole genome shotgun (WGS) entry which is preliminary data.</text>
</comment>
<gene>
    <name evidence="9" type="ORF">TeGR_g9089</name>
</gene>
<dbReference type="Pfam" id="PF07200">
    <property type="entry name" value="Mod_r"/>
    <property type="match status" value="1"/>
</dbReference>
<dbReference type="SUPFAM" id="SSF54495">
    <property type="entry name" value="UBC-like"/>
    <property type="match status" value="1"/>
</dbReference>
<protein>
    <recommendedName>
        <fullName evidence="8">VPS37 C-terminal domain-containing protein</fullName>
    </recommendedName>
</protein>
<keyword evidence="3 6" id="KW-0813">Transport</keyword>
<evidence type="ECO:0000256" key="3">
    <source>
        <dbReference type="ARBA" id="ARBA00022448"/>
    </source>
</evidence>
<evidence type="ECO:0000256" key="2">
    <source>
        <dbReference type="ARBA" id="ARBA00007617"/>
    </source>
</evidence>
<evidence type="ECO:0000256" key="7">
    <source>
        <dbReference type="SAM" id="MobiDB-lite"/>
    </source>
</evidence>
<organism evidence="9 10">
    <name type="scientific">Tetraparma gracilis</name>
    <dbReference type="NCBI Taxonomy" id="2962635"/>
    <lineage>
        <taxon>Eukaryota</taxon>
        <taxon>Sar</taxon>
        <taxon>Stramenopiles</taxon>
        <taxon>Ochrophyta</taxon>
        <taxon>Bolidophyceae</taxon>
        <taxon>Parmales</taxon>
        <taxon>Triparmaceae</taxon>
        <taxon>Tetraparma</taxon>
    </lineage>
</organism>
<evidence type="ECO:0000313" key="9">
    <source>
        <dbReference type="EMBL" id="GMI33513.1"/>
    </source>
</evidence>
<dbReference type="EMBL" id="BRYB01003252">
    <property type="protein sequence ID" value="GMI33513.1"/>
    <property type="molecule type" value="Genomic_DNA"/>
</dbReference>
<evidence type="ECO:0000256" key="5">
    <source>
        <dbReference type="ARBA" id="ARBA00022927"/>
    </source>
</evidence>
<feature type="region of interest" description="Disordered" evidence="7">
    <location>
        <begin position="1"/>
        <end position="22"/>
    </location>
</feature>
<sequence>MVFGWGSSGQSPRPPPSSYSTSQHVQSFLSHNTFSRGTVKVPCDPPSQLYETSFSPSLNAQPYTLQIYLPPSFPTSPPIVTLTRPALATHAILNENMQCANLTSLGAWSQGGGGVSLVAVIEEIAGALIERAPNVIGSHAAPQPSPPPYPAAAPSPRPPSPAARPSRGDSDPVFHMPVPPVPSSFPDLADMSPSSLAHLLADDVALATYVRGLPCYRTMMDLEGSIVEGNGAAAKVNKSQEEEILTLHAEARVLQAELREKLACFESAAKRANASASGASERDVLDLLRIAAREKEEETEELAARFVNGDVDIRRFLEEYVPGRETFHERQAKIERVDRQMNQRY</sequence>
<comment type="subcellular location">
    <subcellularLocation>
        <location evidence="1">Endosome</location>
    </subcellularLocation>
</comment>